<dbReference type="HAMAP" id="MF_00153">
    <property type="entry name" value="DHS"/>
    <property type="match status" value="1"/>
</dbReference>
<sequence>MKDGREELLKEKIMDEPPTDEQIKSFKTLISYYSQIHGFMAGHLSKAAEILSEGRKESELRFLSFTGNLVSTGLRGLFAKLIRDGHFNVVVTTAGTLDHDIAKALGPGYFKGGFEYDDSMLYEYNIHRLGNVFVPFESYGEVVEKAVKEFMEEKKGKTLAVYEALWSIGEKIEDKNSILRAAYERKVPIIVPGMYDGSFGTNALIYGRIYNVKLDLSLDEKLLEDMTFESQDKKSLALIIGGGISKHHVIWWNQFKNGLDYAIYLTTAVEYDGSLSGAQTREAISWGKLKSKSKHIVVYGDATITLPILASALY</sequence>
<evidence type="ECO:0000313" key="15">
    <source>
        <dbReference type="Proteomes" id="UP000237153"/>
    </source>
</evidence>
<keyword evidence="8 11" id="KW-0520">NAD</keyword>
<dbReference type="Gene3D" id="3.40.910.10">
    <property type="entry name" value="Deoxyhypusine synthase"/>
    <property type="match status" value="1"/>
</dbReference>
<comment type="cofactor">
    <cofactor evidence="2 11">
        <name>NAD(+)</name>
        <dbReference type="ChEBI" id="CHEBI:57540"/>
    </cofactor>
</comment>
<dbReference type="InterPro" id="IPR029035">
    <property type="entry name" value="DHS-like_NAD/FAD-binding_dom"/>
</dbReference>
<evidence type="ECO:0000256" key="6">
    <source>
        <dbReference type="ARBA" id="ARBA00012683"/>
    </source>
</evidence>
<dbReference type="SUPFAM" id="SSF52467">
    <property type="entry name" value="DHS-like NAD/FAD-binding domain"/>
    <property type="match status" value="1"/>
</dbReference>
<keyword evidence="9 11" id="KW-0386">Hypusine biosynthesis</keyword>
<feature type="active site" description="Nucleophile" evidence="11">
    <location>
        <position position="288"/>
    </location>
</feature>
<proteinExistence type="inferred from homology"/>
<evidence type="ECO:0000313" key="13">
    <source>
        <dbReference type="EMBL" id="MBE9391337.1"/>
    </source>
</evidence>
<comment type="pathway">
    <text evidence="4 11">Protein modification; eIF5A hypusination.</text>
</comment>
<dbReference type="Pfam" id="PF01916">
    <property type="entry name" value="DS"/>
    <property type="match status" value="1"/>
</dbReference>
<name>A0A2J6N5U2_9CREN</name>
<reference evidence="13" key="3">
    <citation type="submission" date="2020-10" db="EMBL/GenBank/DDBJ databases">
        <title>Fervidococcus fontis strain 3639Fd - the first crenarchaeon capable of growth on lipids.</title>
        <authorList>
            <person name="Kochetkova T.V."/>
            <person name="Elcheninov A.G."/>
            <person name="Toschakov S.V."/>
            <person name="Kublanov I.V."/>
        </authorList>
    </citation>
    <scope>NUCLEOTIDE SEQUENCE</scope>
    <source>
        <strain evidence="13">3639Fd</strain>
    </source>
</reference>
<organism evidence="14 15">
    <name type="scientific">Fervidicoccus fontis</name>
    <dbReference type="NCBI Taxonomy" id="683846"/>
    <lineage>
        <taxon>Archaea</taxon>
        <taxon>Thermoproteota</taxon>
        <taxon>Thermoprotei</taxon>
        <taxon>Fervidicoccales</taxon>
        <taxon>Fervidicoccaceae</taxon>
        <taxon>Fervidicoccus</taxon>
    </lineage>
</organism>
<dbReference type="Proteomes" id="UP000237153">
    <property type="component" value="Unassembled WGS sequence"/>
</dbReference>
<dbReference type="OMA" id="HSIINAN"/>
<dbReference type="GeneID" id="12449835"/>
<dbReference type="EMBL" id="PNIM01000015">
    <property type="protein sequence ID" value="PMB75424.1"/>
    <property type="molecule type" value="Genomic_DNA"/>
</dbReference>
<dbReference type="PANTHER" id="PTHR11703">
    <property type="entry name" value="DEOXYHYPUSINE SYNTHASE"/>
    <property type="match status" value="1"/>
</dbReference>
<dbReference type="GO" id="GO:0034038">
    <property type="term" value="F:deoxyhypusine synthase activity"/>
    <property type="evidence" value="ECO:0007669"/>
    <property type="project" value="UniProtKB-UniRule"/>
</dbReference>
<dbReference type="InterPro" id="IPR036982">
    <property type="entry name" value="Deoxyhypusine_synthase_sf"/>
</dbReference>
<gene>
    <name evidence="11" type="primary">dys</name>
    <name evidence="14" type="ORF">C0188_03275</name>
    <name evidence="12" type="ORF">ENO39_01880</name>
    <name evidence="13" type="ORF">IOK49_04525</name>
</gene>
<evidence type="ECO:0000256" key="4">
    <source>
        <dbReference type="ARBA" id="ARBA00005041"/>
    </source>
</evidence>
<dbReference type="EMBL" id="DSFH01000032">
    <property type="protein sequence ID" value="HEW63796.1"/>
    <property type="molecule type" value="Genomic_DNA"/>
</dbReference>
<dbReference type="NCBIfam" id="NF002294">
    <property type="entry name" value="PRK01221.1"/>
    <property type="match status" value="1"/>
</dbReference>
<dbReference type="EMBL" id="JADEZV010000002">
    <property type="protein sequence ID" value="MBE9391337.1"/>
    <property type="molecule type" value="Genomic_DNA"/>
</dbReference>
<dbReference type="UniPathway" id="UPA00354"/>
<comment type="caution">
    <text evidence="14">The sequence shown here is derived from an EMBL/GenBank/DDBJ whole genome shotgun (WGS) entry which is preliminary data.</text>
</comment>
<dbReference type="GO" id="GO:0005737">
    <property type="term" value="C:cytoplasm"/>
    <property type="evidence" value="ECO:0007669"/>
    <property type="project" value="TreeGrafter"/>
</dbReference>
<dbReference type="InterPro" id="IPR022899">
    <property type="entry name" value="Deoxyhypus_synthase_arc"/>
</dbReference>
<protein>
    <recommendedName>
        <fullName evidence="10 11">Probable deoxyhypusine synthase</fullName>
        <shortName evidence="11">DHS</shortName>
        <ecNumber evidence="6 11">2.5.1.46</ecNumber>
    </recommendedName>
</protein>
<reference evidence="14 15" key="1">
    <citation type="submission" date="2018-01" db="EMBL/GenBank/DDBJ databases">
        <title>Metagenomic assembled genomes from two thermal pools in the Uzon Caldera, Kamchatka, Russia.</title>
        <authorList>
            <person name="Wilkins L."/>
            <person name="Ettinger C."/>
        </authorList>
    </citation>
    <scope>NUCLEOTIDE SEQUENCE [LARGE SCALE GENOMIC DNA]</scope>
    <source>
        <strain evidence="14">ZAV-06</strain>
    </source>
</reference>
<evidence type="ECO:0000256" key="1">
    <source>
        <dbReference type="ARBA" id="ARBA00000952"/>
    </source>
</evidence>
<dbReference type="RefSeq" id="WP_014557890.1">
    <property type="nucleotide sequence ID" value="NZ_DSFH01000032.1"/>
</dbReference>
<evidence type="ECO:0000256" key="8">
    <source>
        <dbReference type="ARBA" id="ARBA00023027"/>
    </source>
</evidence>
<accession>A0A2J6N5U2</accession>
<evidence type="ECO:0000256" key="7">
    <source>
        <dbReference type="ARBA" id="ARBA00022679"/>
    </source>
</evidence>
<evidence type="ECO:0000313" key="14">
    <source>
        <dbReference type="EMBL" id="PMB75424.1"/>
    </source>
</evidence>
<evidence type="ECO:0000256" key="9">
    <source>
        <dbReference type="ARBA" id="ARBA00023256"/>
    </source>
</evidence>
<evidence type="ECO:0000256" key="11">
    <source>
        <dbReference type="HAMAP-Rule" id="MF_00153"/>
    </source>
</evidence>
<dbReference type="EC" id="2.5.1.46" evidence="6 11"/>
<dbReference type="AlphaFoldDB" id="A0A2J6N5U2"/>
<evidence type="ECO:0000256" key="5">
    <source>
        <dbReference type="ARBA" id="ARBA00009892"/>
    </source>
</evidence>
<dbReference type="InterPro" id="IPR002773">
    <property type="entry name" value="Deoxyhypusine_synthase"/>
</dbReference>
<evidence type="ECO:0000256" key="2">
    <source>
        <dbReference type="ARBA" id="ARBA00001911"/>
    </source>
</evidence>
<keyword evidence="7 11" id="KW-0808">Transferase</keyword>
<evidence type="ECO:0000256" key="3">
    <source>
        <dbReference type="ARBA" id="ARBA00002823"/>
    </source>
</evidence>
<dbReference type="PANTHER" id="PTHR11703:SF0">
    <property type="entry name" value="DEOXYHYPUSINE SYNTHASE"/>
    <property type="match status" value="1"/>
</dbReference>
<reference evidence="12" key="2">
    <citation type="journal article" date="2020" name="mSystems">
        <title>Genome- and Community-Level Interaction Insights into Carbon Utilization and Element Cycling Functions of Hydrothermarchaeota in Hydrothermal Sediment.</title>
        <authorList>
            <person name="Zhou Z."/>
            <person name="Liu Y."/>
            <person name="Xu W."/>
            <person name="Pan J."/>
            <person name="Luo Z.H."/>
            <person name="Li M."/>
        </authorList>
    </citation>
    <scope>NUCLEOTIDE SEQUENCE [LARGE SCALE GENOMIC DNA]</scope>
    <source>
        <strain evidence="12">SpSt-1261</strain>
    </source>
</reference>
<dbReference type="Proteomes" id="UP000886076">
    <property type="component" value="Unassembled WGS sequence"/>
</dbReference>
<comment type="function">
    <text evidence="3 11">Catalyzes the NAD-dependent oxidative cleavage of spermidine and the subsequent transfer of the butylamine moiety of spermidine to the epsilon-amino group of a specific lysine residue of the eIF-5A precursor protein to form the intermediate deoxyhypusine residue.</text>
</comment>
<comment type="similarity">
    <text evidence="5 11">Belongs to the deoxyhypusine synthase family.</text>
</comment>
<dbReference type="Proteomes" id="UP000652307">
    <property type="component" value="Unassembled WGS sequence"/>
</dbReference>
<comment type="catalytic activity">
    <reaction evidence="1 11">
        <text>[eIF5A protein]-L-lysine + spermidine = [eIF5A protein]-deoxyhypusine + propane-1,3-diamine</text>
        <dbReference type="Rhea" id="RHEA:33299"/>
        <dbReference type="Rhea" id="RHEA-COMP:10143"/>
        <dbReference type="Rhea" id="RHEA-COMP:10144"/>
        <dbReference type="ChEBI" id="CHEBI:29969"/>
        <dbReference type="ChEBI" id="CHEBI:57484"/>
        <dbReference type="ChEBI" id="CHEBI:57834"/>
        <dbReference type="ChEBI" id="CHEBI:82657"/>
        <dbReference type="EC" id="2.5.1.46"/>
    </reaction>
</comment>
<evidence type="ECO:0000256" key="10">
    <source>
        <dbReference type="ARBA" id="ARBA00039467"/>
    </source>
</evidence>
<evidence type="ECO:0000313" key="12">
    <source>
        <dbReference type="EMBL" id="HEW63796.1"/>
    </source>
</evidence>